<proteinExistence type="predicted"/>
<gene>
    <name evidence="1" type="ORF">GCM10011507_26570</name>
</gene>
<accession>A0A916W7H3</accession>
<dbReference type="RefSeq" id="WP_188760020.1">
    <property type="nucleotide sequence ID" value="NZ_BMJB01000002.1"/>
</dbReference>
<reference evidence="1" key="1">
    <citation type="journal article" date="2014" name="Int. J. Syst. Evol. Microbiol.">
        <title>Complete genome sequence of Corynebacterium casei LMG S-19264T (=DSM 44701T), isolated from a smear-ripened cheese.</title>
        <authorList>
            <consortium name="US DOE Joint Genome Institute (JGI-PGF)"/>
            <person name="Walter F."/>
            <person name="Albersmeier A."/>
            <person name="Kalinowski J."/>
            <person name="Ruckert C."/>
        </authorList>
    </citation>
    <scope>NUCLEOTIDE SEQUENCE</scope>
    <source>
        <strain evidence="1">CGMCC 1.15447</strain>
    </source>
</reference>
<keyword evidence="2" id="KW-1185">Reference proteome</keyword>
<dbReference type="AlphaFoldDB" id="A0A916W7H3"/>
<reference evidence="1" key="2">
    <citation type="submission" date="2020-09" db="EMBL/GenBank/DDBJ databases">
        <authorList>
            <person name="Sun Q."/>
            <person name="Zhou Y."/>
        </authorList>
    </citation>
    <scope>NUCLEOTIDE SEQUENCE</scope>
    <source>
        <strain evidence="1">CGMCC 1.15447</strain>
    </source>
</reference>
<protein>
    <submittedName>
        <fullName evidence="1">Uncharacterized protein</fullName>
    </submittedName>
</protein>
<organism evidence="1 2">
    <name type="scientific">Edaphobacter acidisoli</name>
    <dbReference type="NCBI Taxonomy" id="2040573"/>
    <lineage>
        <taxon>Bacteria</taxon>
        <taxon>Pseudomonadati</taxon>
        <taxon>Acidobacteriota</taxon>
        <taxon>Terriglobia</taxon>
        <taxon>Terriglobales</taxon>
        <taxon>Acidobacteriaceae</taxon>
        <taxon>Edaphobacter</taxon>
    </lineage>
</organism>
<name>A0A916W7H3_9BACT</name>
<evidence type="ECO:0000313" key="2">
    <source>
        <dbReference type="Proteomes" id="UP000648801"/>
    </source>
</evidence>
<dbReference type="Proteomes" id="UP000648801">
    <property type="component" value="Unassembled WGS sequence"/>
</dbReference>
<comment type="caution">
    <text evidence="1">The sequence shown here is derived from an EMBL/GenBank/DDBJ whole genome shotgun (WGS) entry which is preliminary data.</text>
</comment>
<evidence type="ECO:0000313" key="1">
    <source>
        <dbReference type="EMBL" id="GGA73911.1"/>
    </source>
</evidence>
<sequence>MQRAVDEELAASKADHSLWRYRDDHKDIGSVYIVVQTSQGSVKELIERDGKSLSAADSQAERQRIENFIHSPSQIRKQQRDDAQDDKSAQDLLRLLPRAFRWKIVNETDDLTTLHFDPDPDFDAPDIKSRVLGTMSGEMVIDRKAHRIRTIKGELTDDVSIGWGILGKLRKGGTFDVERREIAPGIWQIVETHVHINGRALFFKSIGQQQDEISSNFTSVPLSTTFEEAVKLLNSSPDEQAETRER</sequence>
<dbReference type="EMBL" id="BMJB01000002">
    <property type="protein sequence ID" value="GGA73911.1"/>
    <property type="molecule type" value="Genomic_DNA"/>
</dbReference>